<evidence type="ECO:0000313" key="3">
    <source>
        <dbReference type="Proteomes" id="UP000199440"/>
    </source>
</evidence>
<proteinExistence type="predicted"/>
<dbReference type="PANTHER" id="PTHR47623">
    <property type="entry name" value="OS09G0287300 PROTEIN"/>
    <property type="match status" value="1"/>
</dbReference>
<evidence type="ECO:0000256" key="1">
    <source>
        <dbReference type="PIRSR" id="PIRSR613078-2"/>
    </source>
</evidence>
<dbReference type="OrthoDB" id="9810154at2"/>
<dbReference type="Pfam" id="PF00300">
    <property type="entry name" value="His_Phos_1"/>
    <property type="match status" value="1"/>
</dbReference>
<reference evidence="3" key="1">
    <citation type="submission" date="2016-10" db="EMBL/GenBank/DDBJ databases">
        <authorList>
            <person name="Varghese N."/>
            <person name="Submissions S."/>
        </authorList>
    </citation>
    <scope>NUCLEOTIDE SEQUENCE [LARGE SCALE GENOMIC DNA]</scope>
    <source>
        <strain evidence="3">DSM 19886</strain>
    </source>
</reference>
<accession>A0A1G9Y0R6</accession>
<dbReference type="InterPro" id="IPR013078">
    <property type="entry name" value="His_Pase_superF_clade-1"/>
</dbReference>
<feature type="binding site" evidence="1">
    <location>
        <position position="57"/>
    </location>
    <ligand>
        <name>substrate</name>
    </ligand>
</feature>
<dbReference type="STRING" id="192904.SAMN04488514_12014"/>
<dbReference type="InterPro" id="IPR029033">
    <property type="entry name" value="His_PPase_superfam"/>
</dbReference>
<dbReference type="AlphaFoldDB" id="A0A1G9Y0R6"/>
<gene>
    <name evidence="2" type="ORF">SAMN04488514_12014</name>
</gene>
<protein>
    <submittedName>
        <fullName evidence="2">Phosphohistidine phosphatase</fullName>
    </submittedName>
</protein>
<name>A0A1G9Y0R6_9FLAO</name>
<dbReference type="SMART" id="SM00855">
    <property type="entry name" value="PGAM"/>
    <property type="match status" value="1"/>
</dbReference>
<sequence length="162" mass="18533">MKTLILVRHGKSSWEYSVNDIDRPLQERGINDALLVSSSFKSQNLKIDAVYSSPANRALHTSMIFLRELNFNLDSFQATKWLYDFSGDYVLQFIKELDNDLDTVMIFGHNHAFTHIANSLGNTYIDNVPTTGLVELEFTTDDWTMVTKGITKQTIFPKHLRG</sequence>
<dbReference type="Proteomes" id="UP000199440">
    <property type="component" value="Unassembled WGS sequence"/>
</dbReference>
<dbReference type="PANTHER" id="PTHR47623:SF1">
    <property type="entry name" value="OS09G0287300 PROTEIN"/>
    <property type="match status" value="1"/>
</dbReference>
<keyword evidence="3" id="KW-1185">Reference proteome</keyword>
<organism evidence="2 3">
    <name type="scientific">Kriegella aquimaris</name>
    <dbReference type="NCBI Taxonomy" id="192904"/>
    <lineage>
        <taxon>Bacteria</taxon>
        <taxon>Pseudomonadati</taxon>
        <taxon>Bacteroidota</taxon>
        <taxon>Flavobacteriia</taxon>
        <taxon>Flavobacteriales</taxon>
        <taxon>Flavobacteriaceae</taxon>
        <taxon>Kriegella</taxon>
    </lineage>
</organism>
<dbReference type="SUPFAM" id="SSF53254">
    <property type="entry name" value="Phosphoglycerate mutase-like"/>
    <property type="match status" value="1"/>
</dbReference>
<evidence type="ECO:0000313" key="2">
    <source>
        <dbReference type="EMBL" id="SDN02662.1"/>
    </source>
</evidence>
<dbReference type="EMBL" id="FNGV01000020">
    <property type="protein sequence ID" value="SDN02662.1"/>
    <property type="molecule type" value="Genomic_DNA"/>
</dbReference>
<dbReference type="CDD" id="cd07040">
    <property type="entry name" value="HP"/>
    <property type="match status" value="1"/>
</dbReference>
<dbReference type="RefSeq" id="WP_089895433.1">
    <property type="nucleotide sequence ID" value="NZ_FNGV01000020.1"/>
</dbReference>
<dbReference type="Gene3D" id="3.40.50.1240">
    <property type="entry name" value="Phosphoglycerate mutase-like"/>
    <property type="match status" value="1"/>
</dbReference>